<gene>
    <name evidence="1" type="ORF">AAFF_G00123290</name>
</gene>
<dbReference type="EMBL" id="JAINUG010000186">
    <property type="protein sequence ID" value="KAJ8389123.1"/>
    <property type="molecule type" value="Genomic_DNA"/>
</dbReference>
<protein>
    <submittedName>
        <fullName evidence="1">Uncharacterized protein</fullName>
    </submittedName>
</protein>
<keyword evidence="2" id="KW-1185">Reference proteome</keyword>
<evidence type="ECO:0000313" key="2">
    <source>
        <dbReference type="Proteomes" id="UP001221898"/>
    </source>
</evidence>
<dbReference type="Proteomes" id="UP001221898">
    <property type="component" value="Unassembled WGS sequence"/>
</dbReference>
<sequence>MTSFTGIGCGRRSAALKTCGERAVRRAHKSGKRWRRSVAGRNKPLALCLKPPLLRADSSPLTAQKDESSVIAIKVRDRSAEREAGIKRMAPFPVVSEVFQVHPEYGRRFSGLASSHNPLRCSPA</sequence>
<dbReference type="AlphaFoldDB" id="A0AAD7RRK9"/>
<proteinExistence type="predicted"/>
<evidence type="ECO:0000313" key="1">
    <source>
        <dbReference type="EMBL" id="KAJ8389123.1"/>
    </source>
</evidence>
<accession>A0AAD7RRK9</accession>
<comment type="caution">
    <text evidence="1">The sequence shown here is derived from an EMBL/GenBank/DDBJ whole genome shotgun (WGS) entry which is preliminary data.</text>
</comment>
<organism evidence="1 2">
    <name type="scientific">Aldrovandia affinis</name>
    <dbReference type="NCBI Taxonomy" id="143900"/>
    <lineage>
        <taxon>Eukaryota</taxon>
        <taxon>Metazoa</taxon>
        <taxon>Chordata</taxon>
        <taxon>Craniata</taxon>
        <taxon>Vertebrata</taxon>
        <taxon>Euteleostomi</taxon>
        <taxon>Actinopterygii</taxon>
        <taxon>Neopterygii</taxon>
        <taxon>Teleostei</taxon>
        <taxon>Notacanthiformes</taxon>
        <taxon>Halosauridae</taxon>
        <taxon>Aldrovandia</taxon>
    </lineage>
</organism>
<name>A0AAD7RRK9_9TELE</name>
<reference evidence="1" key="1">
    <citation type="journal article" date="2023" name="Science">
        <title>Genome structures resolve the early diversification of teleost fishes.</title>
        <authorList>
            <person name="Parey E."/>
            <person name="Louis A."/>
            <person name="Montfort J."/>
            <person name="Bouchez O."/>
            <person name="Roques C."/>
            <person name="Iampietro C."/>
            <person name="Lluch J."/>
            <person name="Castinel A."/>
            <person name="Donnadieu C."/>
            <person name="Desvignes T."/>
            <person name="Floi Bucao C."/>
            <person name="Jouanno E."/>
            <person name="Wen M."/>
            <person name="Mejri S."/>
            <person name="Dirks R."/>
            <person name="Jansen H."/>
            <person name="Henkel C."/>
            <person name="Chen W.J."/>
            <person name="Zahm M."/>
            <person name="Cabau C."/>
            <person name="Klopp C."/>
            <person name="Thompson A.W."/>
            <person name="Robinson-Rechavi M."/>
            <person name="Braasch I."/>
            <person name="Lecointre G."/>
            <person name="Bobe J."/>
            <person name="Postlethwait J.H."/>
            <person name="Berthelot C."/>
            <person name="Roest Crollius H."/>
            <person name="Guiguen Y."/>
        </authorList>
    </citation>
    <scope>NUCLEOTIDE SEQUENCE</scope>
    <source>
        <strain evidence="1">NC1722</strain>
    </source>
</reference>